<name>A0A6J5TZ89_PRUAR</name>
<accession>A0A6J5TZ89</accession>
<organism evidence="2 3">
    <name type="scientific">Prunus armeniaca</name>
    <name type="common">Apricot</name>
    <name type="synonym">Armeniaca vulgaris</name>
    <dbReference type="NCBI Taxonomy" id="36596"/>
    <lineage>
        <taxon>Eukaryota</taxon>
        <taxon>Viridiplantae</taxon>
        <taxon>Streptophyta</taxon>
        <taxon>Embryophyta</taxon>
        <taxon>Tracheophyta</taxon>
        <taxon>Spermatophyta</taxon>
        <taxon>Magnoliopsida</taxon>
        <taxon>eudicotyledons</taxon>
        <taxon>Gunneridae</taxon>
        <taxon>Pentapetalae</taxon>
        <taxon>rosids</taxon>
        <taxon>fabids</taxon>
        <taxon>Rosales</taxon>
        <taxon>Rosaceae</taxon>
        <taxon>Amygdaloideae</taxon>
        <taxon>Amygdaleae</taxon>
        <taxon>Prunus</taxon>
    </lineage>
</organism>
<gene>
    <name evidence="2" type="ORF">CURHAP_LOCUS14890</name>
</gene>
<dbReference type="Proteomes" id="UP000507222">
    <property type="component" value="Unassembled WGS sequence"/>
</dbReference>
<feature type="region of interest" description="Disordered" evidence="1">
    <location>
        <begin position="1"/>
        <end position="25"/>
    </location>
</feature>
<proteinExistence type="predicted"/>
<evidence type="ECO:0000313" key="3">
    <source>
        <dbReference type="Proteomes" id="UP000507222"/>
    </source>
</evidence>
<dbReference type="AlphaFoldDB" id="A0A6J5TZ89"/>
<sequence>MESVKKWRKQMHQSGFPGGDKGSELDLAFEDGSHLRSQAIRGQVCLVEIGSVERQDKVGR</sequence>
<dbReference type="EMBL" id="CAEKDK010000002">
    <property type="protein sequence ID" value="CAB4269381.1"/>
    <property type="molecule type" value="Genomic_DNA"/>
</dbReference>
<feature type="compositionally biased region" description="Basic residues" evidence="1">
    <location>
        <begin position="1"/>
        <end position="11"/>
    </location>
</feature>
<evidence type="ECO:0000256" key="1">
    <source>
        <dbReference type="SAM" id="MobiDB-lite"/>
    </source>
</evidence>
<protein>
    <submittedName>
        <fullName evidence="2">Uncharacterized protein</fullName>
    </submittedName>
</protein>
<evidence type="ECO:0000313" key="2">
    <source>
        <dbReference type="EMBL" id="CAB4269381.1"/>
    </source>
</evidence>
<reference evidence="2 3" key="1">
    <citation type="submission" date="2020-05" db="EMBL/GenBank/DDBJ databases">
        <authorList>
            <person name="Campoy J."/>
            <person name="Schneeberger K."/>
            <person name="Spophaly S."/>
        </authorList>
    </citation>
    <scope>NUCLEOTIDE SEQUENCE [LARGE SCALE GENOMIC DNA]</scope>
    <source>
        <strain evidence="2">PruArmRojPasFocal</strain>
    </source>
</reference>